<organism evidence="6 7">
    <name type="scientific">Aspergillus calidoustus</name>
    <dbReference type="NCBI Taxonomy" id="454130"/>
    <lineage>
        <taxon>Eukaryota</taxon>
        <taxon>Fungi</taxon>
        <taxon>Dikarya</taxon>
        <taxon>Ascomycota</taxon>
        <taxon>Pezizomycotina</taxon>
        <taxon>Eurotiomycetes</taxon>
        <taxon>Eurotiomycetidae</taxon>
        <taxon>Eurotiales</taxon>
        <taxon>Aspergillaceae</taxon>
        <taxon>Aspergillus</taxon>
        <taxon>Aspergillus subgen. Nidulantes</taxon>
    </lineage>
</organism>
<dbReference type="InterPro" id="IPR004843">
    <property type="entry name" value="Calcineurin-like_PHP"/>
</dbReference>
<dbReference type="Gene3D" id="3.90.780.10">
    <property type="entry name" value="5'-Nucleotidase, C-terminal domain"/>
    <property type="match status" value="1"/>
</dbReference>
<dbReference type="Pfam" id="PF00149">
    <property type="entry name" value="Metallophos"/>
    <property type="match status" value="1"/>
</dbReference>
<keyword evidence="2" id="KW-0732">Signal</keyword>
<dbReference type="PANTHER" id="PTHR11575">
    <property type="entry name" value="5'-NUCLEOTIDASE-RELATED"/>
    <property type="match status" value="1"/>
</dbReference>
<evidence type="ECO:0000259" key="5">
    <source>
        <dbReference type="Pfam" id="PF02872"/>
    </source>
</evidence>
<evidence type="ECO:0000256" key="2">
    <source>
        <dbReference type="ARBA" id="ARBA00022729"/>
    </source>
</evidence>
<dbReference type="InterPro" id="IPR029052">
    <property type="entry name" value="Metallo-depent_PP-like"/>
</dbReference>
<dbReference type="InterPro" id="IPR036907">
    <property type="entry name" value="5'-Nucleotdase_C_sf"/>
</dbReference>
<dbReference type="EMBL" id="CDMC01000002">
    <property type="protein sequence ID" value="CEN59566.1"/>
    <property type="molecule type" value="Genomic_DNA"/>
</dbReference>
<dbReference type="InterPro" id="IPR008334">
    <property type="entry name" value="5'-Nucleotdase_C"/>
</dbReference>
<evidence type="ECO:0000313" key="6">
    <source>
        <dbReference type="EMBL" id="CEN59566.1"/>
    </source>
</evidence>
<keyword evidence="7" id="KW-1185">Reference proteome</keyword>
<name>A0A0U5GL23_ASPCI</name>
<dbReference type="Proteomes" id="UP000054771">
    <property type="component" value="Unassembled WGS sequence"/>
</dbReference>
<reference evidence="7" key="1">
    <citation type="journal article" date="2016" name="Genome Announc.">
        <title>Draft genome sequences of fungus Aspergillus calidoustus.</title>
        <authorList>
            <person name="Horn F."/>
            <person name="Linde J."/>
            <person name="Mattern D.J."/>
            <person name="Walther G."/>
            <person name="Guthke R."/>
            <person name="Scherlach K."/>
            <person name="Martin K."/>
            <person name="Brakhage A.A."/>
            <person name="Petzke L."/>
            <person name="Valiante V."/>
        </authorList>
    </citation>
    <scope>NUCLEOTIDE SEQUENCE [LARGE SCALE GENOMIC DNA]</scope>
    <source>
        <strain evidence="7">SF006504</strain>
    </source>
</reference>
<dbReference type="GO" id="GO:0009166">
    <property type="term" value="P:nucleotide catabolic process"/>
    <property type="evidence" value="ECO:0007669"/>
    <property type="project" value="InterPro"/>
</dbReference>
<keyword evidence="3" id="KW-0378">Hydrolase</keyword>
<dbReference type="Pfam" id="PF02872">
    <property type="entry name" value="5_nucleotid_C"/>
    <property type="match status" value="1"/>
</dbReference>
<dbReference type="SUPFAM" id="SSF55816">
    <property type="entry name" value="5'-nucleotidase (syn. UDP-sugar hydrolase), C-terminal domain"/>
    <property type="match status" value="1"/>
</dbReference>
<feature type="domain" description="5'-Nucleotidase C-terminal" evidence="5">
    <location>
        <begin position="341"/>
        <end position="495"/>
    </location>
</feature>
<feature type="domain" description="Calcineurin-like phosphoesterase" evidence="4">
    <location>
        <begin position="9"/>
        <end position="220"/>
    </location>
</feature>
<evidence type="ECO:0000259" key="4">
    <source>
        <dbReference type="Pfam" id="PF00149"/>
    </source>
</evidence>
<dbReference type="SUPFAM" id="SSF56300">
    <property type="entry name" value="Metallo-dependent phosphatases"/>
    <property type="match status" value="1"/>
</dbReference>
<evidence type="ECO:0000313" key="7">
    <source>
        <dbReference type="Proteomes" id="UP000054771"/>
    </source>
</evidence>
<dbReference type="InterPro" id="IPR006179">
    <property type="entry name" value="5_nucleotidase/apyrase"/>
</dbReference>
<gene>
    <name evidence="6" type="ORF">ASPCAL02014</name>
</gene>
<dbReference type="OMA" id="YTIAMVS"/>
<dbReference type="GO" id="GO:0016787">
    <property type="term" value="F:hydrolase activity"/>
    <property type="evidence" value="ECO:0007669"/>
    <property type="project" value="UniProtKB-KW"/>
</dbReference>
<keyword evidence="3" id="KW-0547">Nucleotide-binding</keyword>
<dbReference type="AlphaFoldDB" id="A0A0U5GL23"/>
<proteinExistence type="inferred from homology"/>
<accession>A0A0U5GL23</accession>
<evidence type="ECO:0000256" key="3">
    <source>
        <dbReference type="RuleBase" id="RU362119"/>
    </source>
</evidence>
<evidence type="ECO:0000256" key="1">
    <source>
        <dbReference type="ARBA" id="ARBA00006654"/>
    </source>
</evidence>
<dbReference type="OrthoDB" id="10252235at2759"/>
<dbReference type="GO" id="GO:0000166">
    <property type="term" value="F:nucleotide binding"/>
    <property type="evidence" value="ECO:0007669"/>
    <property type="project" value="UniProtKB-KW"/>
</dbReference>
<dbReference type="PRINTS" id="PR01607">
    <property type="entry name" value="APYRASEFAMLY"/>
</dbReference>
<comment type="similarity">
    <text evidence="1 3">Belongs to the 5'-nucleotidase family.</text>
</comment>
<dbReference type="STRING" id="454130.A0A0U5GL23"/>
<dbReference type="Gene3D" id="3.60.21.10">
    <property type="match status" value="1"/>
</dbReference>
<dbReference type="PANTHER" id="PTHR11575:SF41">
    <property type="entry name" value="PUTATIVE (AFU_ORTHOLOGUE AFUA_1G01160)-RELATED"/>
    <property type="match status" value="1"/>
</dbReference>
<sequence length="565" mass="62057">MQSVEVQLVHFNDVYHIPSPSLLTSFLNIQREFASSNPRAQTLTLFSGDAFSPSLESSVLKGEQICPILGLVGIEVAAPGNHDFDFGNARLIELCGKLKFPWVLSNAYHLPDGKANGKEKLFLGTAQEYLVKQLENGLRIGFLGLAGTDWPSNCEDLPPCEIESPGKVARRVARYLRVHERCDVVIALTHMRLPEDMNVANVAATGDCRIDLLLGGHDHEVLRRFAADTDLNPDHFEQGRHIADVGKNGMVPDVESSNIRIVKSGTDWRAMSLIRLIVHRDEHGAAVKSTVTLRQYTDIKAAVGEPDSPPAHLVQTIERIHERVGSLVQKPLLHCAIPLDGRNFTIRRQETNLGNMLADAIRAFYHSEIGLFNSGAIRIDQVLNATVPDGKPLLVRDMINVCPFGNALVVQKISGEILRLALENSVSDMHTDGRFLQISGIRMTACWKRPEGSRVLDVLVERPNGGFEPLNPAREYAVAMPSFIALGYDGFTWFAAAETLVSDEAAVTDSGLLLTMFGGNEEVPHGVHALNIARARAVTVVGRNPEDSLPIVKPLLDGRIRFVEV</sequence>
<protein>
    <submittedName>
        <fullName evidence="6">Uncharacterized protein</fullName>
    </submittedName>
</protein>